<comment type="caution">
    <text evidence="2">The sequence shown here is derived from an EMBL/GenBank/DDBJ whole genome shotgun (WGS) entry which is preliminary data.</text>
</comment>
<organism evidence="2 3">
    <name type="scientific">Phialemonium thermophilum</name>
    <dbReference type="NCBI Taxonomy" id="223376"/>
    <lineage>
        <taxon>Eukaryota</taxon>
        <taxon>Fungi</taxon>
        <taxon>Dikarya</taxon>
        <taxon>Ascomycota</taxon>
        <taxon>Pezizomycotina</taxon>
        <taxon>Sordariomycetes</taxon>
        <taxon>Sordariomycetidae</taxon>
        <taxon>Cephalothecales</taxon>
        <taxon>Cephalothecaceae</taxon>
        <taxon>Phialemonium</taxon>
    </lineage>
</organism>
<feature type="region of interest" description="Disordered" evidence="1">
    <location>
        <begin position="125"/>
        <end position="184"/>
    </location>
</feature>
<proteinExistence type="predicted"/>
<sequence length="184" mass="19917">MKLVSSNDPAAARDTIREALAAYDRTARVSNAVPILTRLRGIGPATASLLLAVHDPDRVVFFADEAFEWLCATPDTEGGGGGTKAPAIKYNLAECVLLNDRAKTLRDRLGVRAVDVERVAFALLRQPEPREGSDAKRDVPNGDDEQAKQQMIGGRLASKRKLEPEESGGSAKGSPLRRSKRNVR</sequence>
<protein>
    <submittedName>
        <fullName evidence="2">Uncharacterized protein</fullName>
    </submittedName>
</protein>
<feature type="compositionally biased region" description="Basic and acidic residues" evidence="1">
    <location>
        <begin position="127"/>
        <end position="140"/>
    </location>
</feature>
<keyword evidence="3" id="KW-1185">Reference proteome</keyword>
<dbReference type="EMBL" id="JAZHXJ010000618">
    <property type="protein sequence ID" value="KAL1855753.1"/>
    <property type="molecule type" value="Genomic_DNA"/>
</dbReference>
<gene>
    <name evidence="2" type="ORF">VTK73DRAFT_8485</name>
</gene>
<evidence type="ECO:0000256" key="1">
    <source>
        <dbReference type="SAM" id="MobiDB-lite"/>
    </source>
</evidence>
<feature type="compositionally biased region" description="Basic residues" evidence="1">
    <location>
        <begin position="175"/>
        <end position="184"/>
    </location>
</feature>
<evidence type="ECO:0000313" key="3">
    <source>
        <dbReference type="Proteomes" id="UP001586593"/>
    </source>
</evidence>
<dbReference type="PANTHER" id="PTHR21521:SF0">
    <property type="entry name" value="AMUN, ISOFORM A"/>
    <property type="match status" value="1"/>
</dbReference>
<name>A0ABR3W848_9PEZI</name>
<evidence type="ECO:0000313" key="2">
    <source>
        <dbReference type="EMBL" id="KAL1855753.1"/>
    </source>
</evidence>
<accession>A0ABR3W848</accession>
<dbReference type="PANTHER" id="PTHR21521">
    <property type="entry name" value="AMUN, ISOFORM A"/>
    <property type="match status" value="1"/>
</dbReference>
<dbReference type="Proteomes" id="UP001586593">
    <property type="component" value="Unassembled WGS sequence"/>
</dbReference>
<reference evidence="2 3" key="1">
    <citation type="journal article" date="2024" name="Commun. Biol.">
        <title>Comparative genomic analysis of thermophilic fungi reveals convergent evolutionary adaptations and gene losses.</title>
        <authorList>
            <person name="Steindorff A.S."/>
            <person name="Aguilar-Pontes M.V."/>
            <person name="Robinson A.J."/>
            <person name="Andreopoulos B."/>
            <person name="LaButti K."/>
            <person name="Kuo A."/>
            <person name="Mondo S."/>
            <person name="Riley R."/>
            <person name="Otillar R."/>
            <person name="Haridas S."/>
            <person name="Lipzen A."/>
            <person name="Grimwood J."/>
            <person name="Schmutz J."/>
            <person name="Clum A."/>
            <person name="Reid I.D."/>
            <person name="Moisan M.C."/>
            <person name="Butler G."/>
            <person name="Nguyen T.T.M."/>
            <person name="Dewar K."/>
            <person name="Conant G."/>
            <person name="Drula E."/>
            <person name="Henrissat B."/>
            <person name="Hansel C."/>
            <person name="Singer S."/>
            <person name="Hutchinson M.I."/>
            <person name="de Vries R.P."/>
            <person name="Natvig D.O."/>
            <person name="Powell A.J."/>
            <person name="Tsang A."/>
            <person name="Grigoriev I.V."/>
        </authorList>
    </citation>
    <scope>NUCLEOTIDE SEQUENCE [LARGE SCALE GENOMIC DNA]</scope>
    <source>
        <strain evidence="2 3">ATCC 24622</strain>
    </source>
</reference>